<gene>
    <name evidence="1" type="ORF">PoB_002835500</name>
</gene>
<evidence type="ECO:0000313" key="1">
    <source>
        <dbReference type="EMBL" id="GFO01850.1"/>
    </source>
</evidence>
<comment type="caution">
    <text evidence="1">The sequence shown here is derived from an EMBL/GenBank/DDBJ whole genome shotgun (WGS) entry which is preliminary data.</text>
</comment>
<keyword evidence="2" id="KW-1185">Reference proteome</keyword>
<evidence type="ECO:0000313" key="2">
    <source>
        <dbReference type="Proteomes" id="UP000735302"/>
    </source>
</evidence>
<dbReference type="EMBL" id="BLXT01003539">
    <property type="protein sequence ID" value="GFO01850.1"/>
    <property type="molecule type" value="Genomic_DNA"/>
</dbReference>
<reference evidence="1 2" key="1">
    <citation type="journal article" date="2021" name="Elife">
        <title>Chloroplast acquisition without the gene transfer in kleptoplastic sea slugs, Plakobranchus ocellatus.</title>
        <authorList>
            <person name="Maeda T."/>
            <person name="Takahashi S."/>
            <person name="Yoshida T."/>
            <person name="Shimamura S."/>
            <person name="Takaki Y."/>
            <person name="Nagai Y."/>
            <person name="Toyoda A."/>
            <person name="Suzuki Y."/>
            <person name="Arimoto A."/>
            <person name="Ishii H."/>
            <person name="Satoh N."/>
            <person name="Nishiyama T."/>
            <person name="Hasebe M."/>
            <person name="Maruyama T."/>
            <person name="Minagawa J."/>
            <person name="Obokata J."/>
            <person name="Shigenobu S."/>
        </authorList>
    </citation>
    <scope>NUCLEOTIDE SEQUENCE [LARGE SCALE GENOMIC DNA]</scope>
</reference>
<protein>
    <submittedName>
        <fullName evidence="1">Uncharacterized protein</fullName>
    </submittedName>
</protein>
<name>A0AAV4A3C1_9GAST</name>
<dbReference type="AlphaFoldDB" id="A0AAV4A3C1"/>
<sequence length="116" mass="12852">MVQVSLAFVCPPNICDNYTTQKPLNCKGNVIKGGFCDCEQFCAKKACAQLSSYASLDLLDCKLRFFMRNAIQRISLAFQTWLSVTKACGASLSFLKARPLATCVIPKIVQSMWSLE</sequence>
<organism evidence="1 2">
    <name type="scientific">Plakobranchus ocellatus</name>
    <dbReference type="NCBI Taxonomy" id="259542"/>
    <lineage>
        <taxon>Eukaryota</taxon>
        <taxon>Metazoa</taxon>
        <taxon>Spiralia</taxon>
        <taxon>Lophotrochozoa</taxon>
        <taxon>Mollusca</taxon>
        <taxon>Gastropoda</taxon>
        <taxon>Heterobranchia</taxon>
        <taxon>Euthyneura</taxon>
        <taxon>Panpulmonata</taxon>
        <taxon>Sacoglossa</taxon>
        <taxon>Placobranchoidea</taxon>
        <taxon>Plakobranchidae</taxon>
        <taxon>Plakobranchus</taxon>
    </lineage>
</organism>
<dbReference type="Proteomes" id="UP000735302">
    <property type="component" value="Unassembled WGS sequence"/>
</dbReference>
<accession>A0AAV4A3C1</accession>
<proteinExistence type="predicted"/>